<protein>
    <recommendedName>
        <fullName evidence="7">Enoyl reductase (ER) domain-containing protein</fullName>
    </recommendedName>
</protein>
<evidence type="ECO:0000256" key="4">
    <source>
        <dbReference type="ARBA" id="ARBA00022833"/>
    </source>
</evidence>
<feature type="domain" description="Enoyl reductase (ER)" evidence="7">
    <location>
        <begin position="25"/>
        <end position="351"/>
    </location>
</feature>
<sequence length="519" mass="56854">MSNALAAPQNEQVAAFGWAARDASGLLSPFHFTRRPNGDNDITLHILYSGICHSDLHMVKNDFGMSKHEIVGKVTKVGSKVTKFNVGDIAGVGPVVGSCGSCSECNKGFYIYCPKMILTYGVHDHDGTITQGGHSDKIIVNQNFAVLIPKSLPLDSAAPLLCAGITVYSPMKSFGLAQPGLHLGIVGLGGLGHVAVKFAKAFDMHVTVISTSDSKKKEALGRLGADAFLVSQDQQKLQDAMGTMDAIIDTVSANHSIQPLIGLLKAHGKLILLGAPALPLEVLALPLLMGRKMIAGSAIGGMEEMQEMMDFAAKHNITADVEVIPMDYVNTAFERLQNNDVKYRFVFRVVLNPEHDSFDRTKVGNGKPERDSLDHTKVFRVVFNLSATHLIVLRLVNVNMSATRLITLRCFPYHSQPEYDSFDHTKAESRFLQNDSSDLETCRVKASIHNIQIQLKHGRAEGYLFLLSNKGTLHNLPHLSCQHRTILDVKTKTRHLEHHPARSLVEPRPSFHHPTLTCA</sequence>
<dbReference type="InterPro" id="IPR020843">
    <property type="entry name" value="ER"/>
</dbReference>
<dbReference type="AlphaFoldDB" id="A0ABD1NMX8"/>
<dbReference type="PANTHER" id="PTHR42683">
    <property type="entry name" value="ALDEHYDE REDUCTASE"/>
    <property type="match status" value="1"/>
</dbReference>
<comment type="cofactor">
    <cofactor evidence="1">
        <name>Zn(2+)</name>
        <dbReference type="ChEBI" id="CHEBI:29105"/>
    </cofactor>
</comment>
<dbReference type="InterPro" id="IPR036291">
    <property type="entry name" value="NAD(P)-bd_dom_sf"/>
</dbReference>
<dbReference type="InterPro" id="IPR013154">
    <property type="entry name" value="ADH-like_N"/>
</dbReference>
<dbReference type="SUPFAM" id="SSF51735">
    <property type="entry name" value="NAD(P)-binding Rossmann-fold domains"/>
    <property type="match status" value="1"/>
</dbReference>
<evidence type="ECO:0000256" key="1">
    <source>
        <dbReference type="ARBA" id="ARBA00001947"/>
    </source>
</evidence>
<evidence type="ECO:0000313" key="9">
    <source>
        <dbReference type="Proteomes" id="UP001603857"/>
    </source>
</evidence>
<evidence type="ECO:0000256" key="5">
    <source>
        <dbReference type="ARBA" id="ARBA00023002"/>
    </source>
</evidence>
<dbReference type="Proteomes" id="UP001603857">
    <property type="component" value="Unassembled WGS sequence"/>
</dbReference>
<dbReference type="InterPro" id="IPR013149">
    <property type="entry name" value="ADH-like_C"/>
</dbReference>
<organism evidence="8 9">
    <name type="scientific">Flemingia macrophylla</name>
    <dbReference type="NCBI Taxonomy" id="520843"/>
    <lineage>
        <taxon>Eukaryota</taxon>
        <taxon>Viridiplantae</taxon>
        <taxon>Streptophyta</taxon>
        <taxon>Embryophyta</taxon>
        <taxon>Tracheophyta</taxon>
        <taxon>Spermatophyta</taxon>
        <taxon>Magnoliopsida</taxon>
        <taxon>eudicotyledons</taxon>
        <taxon>Gunneridae</taxon>
        <taxon>Pentapetalae</taxon>
        <taxon>rosids</taxon>
        <taxon>fabids</taxon>
        <taxon>Fabales</taxon>
        <taxon>Fabaceae</taxon>
        <taxon>Papilionoideae</taxon>
        <taxon>50 kb inversion clade</taxon>
        <taxon>NPAAA clade</taxon>
        <taxon>indigoferoid/millettioid clade</taxon>
        <taxon>Phaseoleae</taxon>
        <taxon>Flemingia</taxon>
    </lineage>
</organism>
<evidence type="ECO:0000313" key="8">
    <source>
        <dbReference type="EMBL" id="KAL2348992.1"/>
    </source>
</evidence>
<dbReference type="GO" id="GO:0046872">
    <property type="term" value="F:metal ion binding"/>
    <property type="evidence" value="ECO:0007669"/>
    <property type="project" value="UniProtKB-KW"/>
</dbReference>
<evidence type="ECO:0000256" key="6">
    <source>
        <dbReference type="SAM" id="MobiDB-lite"/>
    </source>
</evidence>
<gene>
    <name evidence="8" type="ORF">Fmac_002992</name>
</gene>
<keyword evidence="9" id="KW-1185">Reference proteome</keyword>
<reference evidence="8 9" key="1">
    <citation type="submission" date="2024-08" db="EMBL/GenBank/DDBJ databases">
        <title>Insights into the chromosomal genome structure of Flemingia macrophylla.</title>
        <authorList>
            <person name="Ding Y."/>
            <person name="Zhao Y."/>
            <person name="Bi W."/>
            <person name="Wu M."/>
            <person name="Zhao G."/>
            <person name="Gong Y."/>
            <person name="Li W."/>
            <person name="Zhang P."/>
        </authorList>
    </citation>
    <scope>NUCLEOTIDE SEQUENCE [LARGE SCALE GENOMIC DNA]</scope>
    <source>
        <strain evidence="8">DYQJB</strain>
        <tissue evidence="8">Leaf</tissue>
    </source>
</reference>
<dbReference type="CDD" id="cd05283">
    <property type="entry name" value="CAD1"/>
    <property type="match status" value="1"/>
</dbReference>
<dbReference type="FunFam" id="3.40.50.720:FF:000022">
    <property type="entry name" value="Cinnamyl alcohol dehydrogenase"/>
    <property type="match status" value="1"/>
</dbReference>
<dbReference type="InterPro" id="IPR047109">
    <property type="entry name" value="CAD-like"/>
</dbReference>
<dbReference type="Pfam" id="PF00107">
    <property type="entry name" value="ADH_zinc_N"/>
    <property type="match status" value="1"/>
</dbReference>
<dbReference type="Gene3D" id="3.90.180.10">
    <property type="entry name" value="Medium-chain alcohol dehydrogenases, catalytic domain"/>
    <property type="match status" value="1"/>
</dbReference>
<evidence type="ECO:0000256" key="2">
    <source>
        <dbReference type="ARBA" id="ARBA00008072"/>
    </source>
</evidence>
<dbReference type="Gene3D" id="3.40.50.720">
    <property type="entry name" value="NAD(P)-binding Rossmann-like Domain"/>
    <property type="match status" value="1"/>
</dbReference>
<comment type="caution">
    <text evidence="8">The sequence shown here is derived from an EMBL/GenBank/DDBJ whole genome shotgun (WGS) entry which is preliminary data.</text>
</comment>
<dbReference type="GO" id="GO:0016491">
    <property type="term" value="F:oxidoreductase activity"/>
    <property type="evidence" value="ECO:0007669"/>
    <property type="project" value="UniProtKB-KW"/>
</dbReference>
<dbReference type="Pfam" id="PF08240">
    <property type="entry name" value="ADH_N"/>
    <property type="match status" value="1"/>
</dbReference>
<dbReference type="EMBL" id="JBGMDY010000001">
    <property type="protein sequence ID" value="KAL2348992.1"/>
    <property type="molecule type" value="Genomic_DNA"/>
</dbReference>
<comment type="similarity">
    <text evidence="2">Belongs to the zinc-containing alcohol dehydrogenase family.</text>
</comment>
<feature type="region of interest" description="Disordered" evidence="6">
    <location>
        <begin position="498"/>
        <end position="519"/>
    </location>
</feature>
<evidence type="ECO:0000259" key="7">
    <source>
        <dbReference type="SMART" id="SM00829"/>
    </source>
</evidence>
<evidence type="ECO:0000256" key="3">
    <source>
        <dbReference type="ARBA" id="ARBA00022723"/>
    </source>
</evidence>
<dbReference type="SUPFAM" id="SSF50129">
    <property type="entry name" value="GroES-like"/>
    <property type="match status" value="1"/>
</dbReference>
<accession>A0ABD1NMX8</accession>
<name>A0ABD1NMX8_9FABA</name>
<dbReference type="InterPro" id="IPR011032">
    <property type="entry name" value="GroES-like_sf"/>
</dbReference>
<proteinExistence type="inferred from homology"/>
<dbReference type="SMART" id="SM00829">
    <property type="entry name" value="PKS_ER"/>
    <property type="match status" value="1"/>
</dbReference>
<keyword evidence="3" id="KW-0479">Metal-binding</keyword>
<keyword evidence="4" id="KW-0862">Zinc</keyword>
<keyword evidence="5" id="KW-0560">Oxidoreductase</keyword>